<reference evidence="1 2" key="1">
    <citation type="submission" date="2023-11" db="EMBL/GenBank/DDBJ databases">
        <authorList>
            <person name="Okamura Y."/>
        </authorList>
    </citation>
    <scope>NUCLEOTIDE SEQUENCE [LARGE SCALE GENOMIC DNA]</scope>
</reference>
<sequence length="219" mass="24916">MLIDNVILFIFIPSESTKTRVPSRQIVQETNDPANDERLFSVEILIRFLNRWENSTGGSLTLGDLKFPSLNRTFVHSMLSENGKVSFAWKVWLRFRKANRAEPYNEWACAECIINKEIKNRILSNASPPSRRHAVTPSRRLMSALVSRPSGREAPANCTRFRRLGIVVAISLAKLYLKLNHEVTIKGIQASPKLILTLSRYKNIAEDTSYDTRGRDSIA</sequence>
<protein>
    <submittedName>
        <fullName evidence="1">Uncharacterized protein</fullName>
    </submittedName>
</protein>
<accession>A0AAV1J6J3</accession>
<dbReference type="AlphaFoldDB" id="A0AAV1J6J3"/>
<organism evidence="1 2">
    <name type="scientific">Leptosia nina</name>
    <dbReference type="NCBI Taxonomy" id="320188"/>
    <lineage>
        <taxon>Eukaryota</taxon>
        <taxon>Metazoa</taxon>
        <taxon>Ecdysozoa</taxon>
        <taxon>Arthropoda</taxon>
        <taxon>Hexapoda</taxon>
        <taxon>Insecta</taxon>
        <taxon>Pterygota</taxon>
        <taxon>Neoptera</taxon>
        <taxon>Endopterygota</taxon>
        <taxon>Lepidoptera</taxon>
        <taxon>Glossata</taxon>
        <taxon>Ditrysia</taxon>
        <taxon>Papilionoidea</taxon>
        <taxon>Pieridae</taxon>
        <taxon>Pierinae</taxon>
        <taxon>Leptosia</taxon>
    </lineage>
</organism>
<proteinExistence type="predicted"/>
<gene>
    <name evidence="1" type="ORF">LNINA_LOCUS4383</name>
</gene>
<comment type="caution">
    <text evidence="1">The sequence shown here is derived from an EMBL/GenBank/DDBJ whole genome shotgun (WGS) entry which is preliminary data.</text>
</comment>
<evidence type="ECO:0000313" key="2">
    <source>
        <dbReference type="Proteomes" id="UP001497472"/>
    </source>
</evidence>
<evidence type="ECO:0000313" key="1">
    <source>
        <dbReference type="EMBL" id="CAK1544660.1"/>
    </source>
</evidence>
<dbReference type="EMBL" id="CAVLEF010000005">
    <property type="protein sequence ID" value="CAK1544660.1"/>
    <property type="molecule type" value="Genomic_DNA"/>
</dbReference>
<dbReference type="Proteomes" id="UP001497472">
    <property type="component" value="Unassembled WGS sequence"/>
</dbReference>
<keyword evidence="2" id="KW-1185">Reference proteome</keyword>
<name>A0AAV1J6J3_9NEOP</name>